<keyword evidence="3" id="KW-1185">Reference proteome</keyword>
<proteinExistence type="predicted"/>
<dbReference type="PROSITE" id="PS51819">
    <property type="entry name" value="VOC"/>
    <property type="match status" value="1"/>
</dbReference>
<dbReference type="Gene3D" id="3.10.180.10">
    <property type="entry name" value="2,3-Dihydroxybiphenyl 1,2-Dioxygenase, domain 1"/>
    <property type="match status" value="1"/>
</dbReference>
<comment type="caution">
    <text evidence="2">The sequence shown here is derived from an EMBL/GenBank/DDBJ whole genome shotgun (WGS) entry which is preliminary data.</text>
</comment>
<dbReference type="Proteomes" id="UP000318693">
    <property type="component" value="Unassembled WGS sequence"/>
</dbReference>
<dbReference type="EMBL" id="VJXR01000012">
    <property type="protein sequence ID" value="TRW46183.1"/>
    <property type="molecule type" value="Genomic_DNA"/>
</dbReference>
<dbReference type="InterPro" id="IPR029068">
    <property type="entry name" value="Glyas_Bleomycin-R_OHBP_Dase"/>
</dbReference>
<dbReference type="Pfam" id="PF18029">
    <property type="entry name" value="Glyoxalase_6"/>
    <property type="match status" value="1"/>
</dbReference>
<dbReference type="SUPFAM" id="SSF54593">
    <property type="entry name" value="Glyoxalase/Bleomycin resistance protein/Dihydroxybiphenyl dioxygenase"/>
    <property type="match status" value="1"/>
</dbReference>
<evidence type="ECO:0000313" key="3">
    <source>
        <dbReference type="Proteomes" id="UP000318693"/>
    </source>
</evidence>
<name>A0A552WV37_9MICO</name>
<dbReference type="InterPro" id="IPR041581">
    <property type="entry name" value="Glyoxalase_6"/>
</dbReference>
<gene>
    <name evidence="2" type="ORF">FJ693_06225</name>
</gene>
<evidence type="ECO:0000313" key="2">
    <source>
        <dbReference type="EMBL" id="TRW46183.1"/>
    </source>
</evidence>
<dbReference type="InterPro" id="IPR037523">
    <property type="entry name" value="VOC_core"/>
</dbReference>
<accession>A0A552WV37</accession>
<reference evidence="2 3" key="1">
    <citation type="submission" date="2019-07" db="EMBL/GenBank/DDBJ databases">
        <title>Georgenia wutianyii sp. nov. and Georgenia *** sp. nov. isolated from plateau pika (Ochotona curzoniae) in the Qinghai-Tibet plateau of China.</title>
        <authorList>
            <person name="Tian Z."/>
        </authorList>
    </citation>
    <scope>NUCLEOTIDE SEQUENCE [LARGE SCALE GENOMIC DNA]</scope>
    <source>
        <strain evidence="2 3">Z446</strain>
    </source>
</reference>
<organism evidence="2 3">
    <name type="scientific">Georgenia yuyongxinii</name>
    <dbReference type="NCBI Taxonomy" id="2589797"/>
    <lineage>
        <taxon>Bacteria</taxon>
        <taxon>Bacillati</taxon>
        <taxon>Actinomycetota</taxon>
        <taxon>Actinomycetes</taxon>
        <taxon>Micrococcales</taxon>
        <taxon>Bogoriellaceae</taxon>
        <taxon>Georgenia</taxon>
    </lineage>
</organism>
<feature type="domain" description="VOC" evidence="1">
    <location>
        <begin position="1"/>
        <end position="110"/>
    </location>
</feature>
<evidence type="ECO:0000259" key="1">
    <source>
        <dbReference type="PROSITE" id="PS51819"/>
    </source>
</evidence>
<protein>
    <submittedName>
        <fullName evidence="2">VOC family protein</fullName>
    </submittedName>
</protein>
<sequence length="125" mass="13411">MTFFRDVLGMAEQIAYDGAAGERVVILDAGRATLELANTAHRRAVDELETGSPDGPRVRLALEVDDTAARTAELLAGGASPIAPPTQTPWRSLNSRVHSPAGLTVTLFQELEPPEERRRHAGLDG</sequence>
<dbReference type="AlphaFoldDB" id="A0A552WV37"/>